<feature type="compositionally biased region" description="Polar residues" evidence="1">
    <location>
        <begin position="16"/>
        <end position="29"/>
    </location>
</feature>
<evidence type="ECO:0000256" key="1">
    <source>
        <dbReference type="SAM" id="MobiDB-lite"/>
    </source>
</evidence>
<evidence type="ECO:0000313" key="3">
    <source>
        <dbReference type="Proteomes" id="UP000298138"/>
    </source>
</evidence>
<sequence length="61" mass="6489">MPCLTTSHLPLIPHQNDISPSSQLSQGPSAASAPSYHRACITITPSTMNLCISMYSMSPKS</sequence>
<evidence type="ECO:0000313" key="2">
    <source>
        <dbReference type="EMBL" id="TGZ81700.1"/>
    </source>
</evidence>
<keyword evidence="3" id="KW-1185">Reference proteome</keyword>
<dbReference type="Proteomes" id="UP000298138">
    <property type="component" value="Unassembled WGS sequence"/>
</dbReference>
<gene>
    <name evidence="2" type="ORF">EX30DRAFT_340577</name>
</gene>
<name>A0A4S2MYB2_9PEZI</name>
<reference evidence="2 3" key="1">
    <citation type="submission" date="2019-04" db="EMBL/GenBank/DDBJ databases">
        <title>Comparative genomics and transcriptomics to analyze fruiting body development in filamentous ascomycetes.</title>
        <authorList>
            <consortium name="DOE Joint Genome Institute"/>
            <person name="Lutkenhaus R."/>
            <person name="Traeger S."/>
            <person name="Breuer J."/>
            <person name="Kuo A."/>
            <person name="Lipzen A."/>
            <person name="Pangilinan J."/>
            <person name="Dilworth D."/>
            <person name="Sandor L."/>
            <person name="Poggeler S."/>
            <person name="Barry K."/>
            <person name="Grigoriev I.V."/>
            <person name="Nowrousian M."/>
        </authorList>
    </citation>
    <scope>NUCLEOTIDE SEQUENCE [LARGE SCALE GENOMIC DNA]</scope>
    <source>
        <strain evidence="2 3">CBS 389.68</strain>
    </source>
</reference>
<dbReference type="InParanoid" id="A0A4S2MYB2"/>
<organism evidence="2 3">
    <name type="scientific">Ascodesmis nigricans</name>
    <dbReference type="NCBI Taxonomy" id="341454"/>
    <lineage>
        <taxon>Eukaryota</taxon>
        <taxon>Fungi</taxon>
        <taxon>Dikarya</taxon>
        <taxon>Ascomycota</taxon>
        <taxon>Pezizomycotina</taxon>
        <taxon>Pezizomycetes</taxon>
        <taxon>Pezizales</taxon>
        <taxon>Ascodesmidaceae</taxon>
        <taxon>Ascodesmis</taxon>
    </lineage>
</organism>
<accession>A0A4S2MYB2</accession>
<dbReference type="AlphaFoldDB" id="A0A4S2MYB2"/>
<feature type="region of interest" description="Disordered" evidence="1">
    <location>
        <begin position="1"/>
        <end position="32"/>
    </location>
</feature>
<protein>
    <submittedName>
        <fullName evidence="2">Uncharacterized protein</fullName>
    </submittedName>
</protein>
<dbReference type="EMBL" id="ML220118">
    <property type="protein sequence ID" value="TGZ81700.1"/>
    <property type="molecule type" value="Genomic_DNA"/>
</dbReference>
<proteinExistence type="predicted"/>